<evidence type="ECO:0000256" key="1">
    <source>
        <dbReference type="SAM" id="MobiDB-lite"/>
    </source>
</evidence>
<evidence type="ECO:0000313" key="4">
    <source>
        <dbReference type="Proteomes" id="UP000607645"/>
    </source>
</evidence>
<name>A0A8J6JC84_9FIRM</name>
<comment type="caution">
    <text evidence="3">The sequence shown here is derived from an EMBL/GenBank/DDBJ whole genome shotgun (WGS) entry which is preliminary data.</text>
</comment>
<gene>
    <name evidence="3" type="ORF">H8S62_07220</name>
</gene>
<feature type="signal peptide" evidence="2">
    <location>
        <begin position="1"/>
        <end position="22"/>
    </location>
</feature>
<dbReference type="AlphaFoldDB" id="A0A8J6JC84"/>
<evidence type="ECO:0008006" key="5">
    <source>
        <dbReference type="Google" id="ProtNLM"/>
    </source>
</evidence>
<proteinExistence type="predicted"/>
<dbReference type="RefSeq" id="WP_186918878.1">
    <property type="nucleotide sequence ID" value="NZ_JACOPQ010000004.1"/>
</dbReference>
<keyword evidence="2" id="KW-0732">Signal</keyword>
<reference evidence="3" key="1">
    <citation type="submission" date="2020-08" db="EMBL/GenBank/DDBJ databases">
        <title>Genome public.</title>
        <authorList>
            <person name="Liu C."/>
            <person name="Sun Q."/>
        </authorList>
    </citation>
    <scope>NUCLEOTIDE SEQUENCE</scope>
    <source>
        <strain evidence="3">NSJ-52</strain>
    </source>
</reference>
<sequence length="430" mass="46723">MKRLLPICAALLLALTACTPPAEPSPGPGGVQTPCAAESPIPSQGLTVRTDWSKLEPRPDPLPRVGSRWYADYTADLIPREDYGELIPYAGLRLLDDWPASTGCLYGLMTADGAAVTDPVFSSVSRAGYDGGALPLLVLRKGDPALDDNWDPAMLAVAAADGSWVTGYDYRCCRASQQGLLLLTKERLTAMGADGQILHSYSPEEMGLSQEEFDRLFSDVLSYEGVGGTWCGDYISLDWTDDSTTAVRLYQLSTGELTTMGYDEWNDYYAAQSGDSAWEWTAGNGGTTLTRGGESHVIPHSTPDGWVEVQGDLVLFSNSCAVYTLDGKEILPPRDHASVSWMRDALGDGGLLAVTDYSGESIIITYYRPDGTPVPLPMLDGWQDTMGTRWYRQAGLVGGLIELLDWNTASYYDLDTGECVFRTYLGYEGE</sequence>
<feature type="region of interest" description="Disordered" evidence="1">
    <location>
        <begin position="22"/>
        <end position="48"/>
    </location>
</feature>
<organism evidence="3 4">
    <name type="scientific">Lawsonibacter faecis</name>
    <dbReference type="NCBI Taxonomy" id="2763052"/>
    <lineage>
        <taxon>Bacteria</taxon>
        <taxon>Bacillati</taxon>
        <taxon>Bacillota</taxon>
        <taxon>Clostridia</taxon>
        <taxon>Eubacteriales</taxon>
        <taxon>Oscillospiraceae</taxon>
        <taxon>Lawsonibacter</taxon>
    </lineage>
</organism>
<protein>
    <recommendedName>
        <fullName evidence="5">Lipoprotein</fullName>
    </recommendedName>
</protein>
<dbReference type="Proteomes" id="UP000607645">
    <property type="component" value="Unassembled WGS sequence"/>
</dbReference>
<evidence type="ECO:0000256" key="2">
    <source>
        <dbReference type="SAM" id="SignalP"/>
    </source>
</evidence>
<evidence type="ECO:0000313" key="3">
    <source>
        <dbReference type="EMBL" id="MBC5736801.1"/>
    </source>
</evidence>
<feature type="chain" id="PRO_5035160012" description="Lipoprotein" evidence="2">
    <location>
        <begin position="23"/>
        <end position="430"/>
    </location>
</feature>
<dbReference type="PROSITE" id="PS51257">
    <property type="entry name" value="PROKAR_LIPOPROTEIN"/>
    <property type="match status" value="1"/>
</dbReference>
<keyword evidence="4" id="KW-1185">Reference proteome</keyword>
<dbReference type="EMBL" id="JACOPQ010000004">
    <property type="protein sequence ID" value="MBC5736801.1"/>
    <property type="molecule type" value="Genomic_DNA"/>
</dbReference>
<accession>A0A8J6JC84</accession>